<dbReference type="AlphaFoldDB" id="A0A086ZHF3"/>
<protein>
    <submittedName>
        <fullName evidence="2">Uncharacterized protein</fullName>
    </submittedName>
</protein>
<gene>
    <name evidence="2" type="ORF">BBOH_0760</name>
</gene>
<dbReference type="Proteomes" id="UP000029096">
    <property type="component" value="Unassembled WGS sequence"/>
</dbReference>
<accession>A0A086ZHF3</accession>
<dbReference type="EMBL" id="JGYP01000002">
    <property type="protein sequence ID" value="KFI45953.1"/>
    <property type="molecule type" value="Genomic_DNA"/>
</dbReference>
<keyword evidence="3" id="KW-1185">Reference proteome</keyword>
<organism evidence="2 3">
    <name type="scientific">Bifidobacterium bohemicum DSM 22767</name>
    <dbReference type="NCBI Taxonomy" id="1437606"/>
    <lineage>
        <taxon>Bacteria</taxon>
        <taxon>Bacillati</taxon>
        <taxon>Actinomycetota</taxon>
        <taxon>Actinomycetes</taxon>
        <taxon>Bifidobacteriales</taxon>
        <taxon>Bifidobacteriaceae</taxon>
        <taxon>Bifidobacterium</taxon>
    </lineage>
</organism>
<evidence type="ECO:0000313" key="2">
    <source>
        <dbReference type="EMBL" id="KFI45953.1"/>
    </source>
</evidence>
<comment type="caution">
    <text evidence="2">The sequence shown here is derived from an EMBL/GenBank/DDBJ whole genome shotgun (WGS) entry which is preliminary data.</text>
</comment>
<dbReference type="RefSeq" id="WP_033522147.1">
    <property type="nucleotide sequence ID" value="NZ_JDUS01000018.1"/>
</dbReference>
<feature type="compositionally biased region" description="Basic residues" evidence="1">
    <location>
        <begin position="80"/>
        <end position="93"/>
    </location>
</feature>
<reference evidence="2 3" key="1">
    <citation type="submission" date="2014-03" db="EMBL/GenBank/DDBJ databases">
        <title>Genomics of Bifidobacteria.</title>
        <authorList>
            <person name="Ventura M."/>
            <person name="Milani C."/>
            <person name="Lugli G.A."/>
        </authorList>
    </citation>
    <scope>NUCLEOTIDE SEQUENCE [LARGE SCALE GENOMIC DNA]</scope>
    <source>
        <strain evidence="2 3">DSM 22767</strain>
    </source>
</reference>
<feature type="region of interest" description="Disordered" evidence="1">
    <location>
        <begin position="70"/>
        <end position="101"/>
    </location>
</feature>
<evidence type="ECO:0000256" key="1">
    <source>
        <dbReference type="SAM" id="MobiDB-lite"/>
    </source>
</evidence>
<dbReference type="STRING" id="1437606.BBOH_0760"/>
<sequence length="124" mass="13678">MRYAQERANGKVPDDSPTFGNVTDMQFLFANNTSFATFDLNGWDAGNAAFAGVTQTGTWVDKSGITSPAWNGSTSDLAARRRRRPSRSVRRGRIRSDFPATGGRARLRAALKARKRYLSSYNPS</sequence>
<evidence type="ECO:0000313" key="3">
    <source>
        <dbReference type="Proteomes" id="UP000029096"/>
    </source>
</evidence>
<proteinExistence type="predicted"/>
<name>A0A086ZHF3_9BIFI</name>